<keyword evidence="3" id="KW-1185">Reference proteome</keyword>
<evidence type="ECO:0000313" key="3">
    <source>
        <dbReference type="Proteomes" id="UP000217676"/>
    </source>
</evidence>
<dbReference type="RefSeq" id="WP_359883127.1">
    <property type="nucleotide sequence ID" value="NZ_JBEYHT010000059.1"/>
</dbReference>
<dbReference type="EMBL" id="AP017424">
    <property type="protein sequence ID" value="BAU85679.1"/>
    <property type="molecule type" value="Genomic_DNA"/>
</dbReference>
<feature type="compositionally biased region" description="Polar residues" evidence="1">
    <location>
        <begin position="58"/>
        <end position="68"/>
    </location>
</feature>
<feature type="region of interest" description="Disordered" evidence="1">
    <location>
        <begin position="48"/>
        <end position="73"/>
    </location>
</feature>
<proteinExistence type="predicted"/>
<name>A0A160P2G0_STRLU</name>
<evidence type="ECO:0000256" key="1">
    <source>
        <dbReference type="SAM" id="MobiDB-lite"/>
    </source>
</evidence>
<feature type="region of interest" description="Disordered" evidence="1">
    <location>
        <begin position="139"/>
        <end position="166"/>
    </location>
</feature>
<feature type="region of interest" description="Disordered" evidence="1">
    <location>
        <begin position="1"/>
        <end position="26"/>
    </location>
</feature>
<organism evidence="2 3">
    <name type="scientific">Streptomyces laurentii</name>
    <dbReference type="NCBI Taxonomy" id="39478"/>
    <lineage>
        <taxon>Bacteria</taxon>
        <taxon>Bacillati</taxon>
        <taxon>Actinomycetota</taxon>
        <taxon>Actinomycetes</taxon>
        <taxon>Kitasatosporales</taxon>
        <taxon>Streptomycetaceae</taxon>
        <taxon>Streptomyces</taxon>
    </lineage>
</organism>
<reference evidence="2 3" key="1">
    <citation type="journal article" date="2016" name="Genome Announc.">
        <title>Complete Genome Sequence of Thiostrepton-Producing Streptomyces laurentii ATCC 31255.</title>
        <authorList>
            <person name="Doi K."/>
            <person name="Fujino Y."/>
            <person name="Nagayoshi Y."/>
            <person name="Ohshima T."/>
            <person name="Ogata S."/>
        </authorList>
    </citation>
    <scope>NUCLEOTIDE SEQUENCE [LARGE SCALE GENOMIC DNA]</scope>
    <source>
        <strain evidence="2 3">ATCC 31255</strain>
    </source>
</reference>
<sequence>MNDFSPYGAPESPAGDHGTHGRGRRRGWLPAGVAAVALIVAGATISACSPGSGGGTNGNRATSGNSSEEAGRVRDGRWVEGITPAWMSEHMRFEVPATAQDAQAAYRVTSQFDTGILTFTLTRAEADAYLKKHPSSGKWLTPTATAQPTTRSKDFTPLGLPEPETLTDGVRYGYVCPSGPKDLTNPYDTSDEKCSRLYAHEYSPDRTRIYLRTHFEPGISPLPTPSAKGH</sequence>
<dbReference type="KEGG" id="slau:SLA_4795"/>
<dbReference type="AlphaFoldDB" id="A0A160P2G0"/>
<dbReference type="Proteomes" id="UP000217676">
    <property type="component" value="Chromosome"/>
</dbReference>
<gene>
    <name evidence="2" type="ORF">SLA_4795</name>
</gene>
<protein>
    <submittedName>
        <fullName evidence="2">Uncharacterized protein</fullName>
    </submittedName>
</protein>
<evidence type="ECO:0000313" key="2">
    <source>
        <dbReference type="EMBL" id="BAU85679.1"/>
    </source>
</evidence>
<accession>A0A160P2G0</accession>